<evidence type="ECO:0000256" key="6">
    <source>
        <dbReference type="ARBA" id="ARBA00022603"/>
    </source>
</evidence>
<dbReference type="InterPro" id="IPR022474">
    <property type="entry name" value="Thiopur_S-MeTfrase_Se/Te_detox"/>
</dbReference>
<evidence type="ECO:0000256" key="3">
    <source>
        <dbReference type="ARBA" id="ARBA00008145"/>
    </source>
</evidence>
<dbReference type="GO" id="GO:0032259">
    <property type="term" value="P:methylation"/>
    <property type="evidence" value="ECO:0007669"/>
    <property type="project" value="UniProtKB-KW"/>
</dbReference>
<comment type="similarity">
    <text evidence="3 9">Belongs to the class I-like SAM-binding methyltransferase superfamily. TPMT family.</text>
</comment>
<feature type="binding site" evidence="9">
    <location>
        <position position="138"/>
    </location>
    <ligand>
        <name>S-adenosyl-L-methionine</name>
        <dbReference type="ChEBI" id="CHEBI:59789"/>
    </ligand>
</feature>
<dbReference type="NCBIfam" id="TIGR03840">
    <property type="entry name" value="TMPT_Se_Te"/>
    <property type="match status" value="1"/>
</dbReference>
<evidence type="ECO:0000256" key="9">
    <source>
        <dbReference type="HAMAP-Rule" id="MF_00812"/>
    </source>
</evidence>
<dbReference type="InterPro" id="IPR025835">
    <property type="entry name" value="Thiopurine_S-MeTrfase"/>
</dbReference>
<dbReference type="GO" id="GO:0008119">
    <property type="term" value="F:thiopurine S-methyltransferase activity"/>
    <property type="evidence" value="ECO:0007669"/>
    <property type="project" value="UniProtKB-EC"/>
</dbReference>
<comment type="caution">
    <text evidence="10">The sequence shown here is derived from an EMBL/GenBank/DDBJ whole genome shotgun (WGS) entry which is preliminary data.</text>
</comment>
<sequence>MSADDPVSALMSGNAPASDPWLARWAEGRIGFHLPAPHPALERWWPRLDVAPQAKVLVPLCGKSLDMRWLAAQGHPVLGIELARQACEAFVAEGVGDVSRYRLDHFECFRQGPVELWCGDFFHFHIDHVDHLDAFYDRAALIALPEATRQRYAFHLAQLLPPGARGLLISLERDTEREQGPPFHVSEAEIRRLLGANFTLEVLERRAPDDRGLHETVWALVRKGPRE</sequence>
<dbReference type="EMBL" id="JBAKAP010000026">
    <property type="protein sequence ID" value="MEL0618512.1"/>
    <property type="molecule type" value="Genomic_DNA"/>
</dbReference>
<dbReference type="Gene3D" id="3.40.50.150">
    <property type="entry name" value="Vaccinia Virus protein VP39"/>
    <property type="match status" value="1"/>
</dbReference>
<evidence type="ECO:0000256" key="4">
    <source>
        <dbReference type="ARBA" id="ARBA00011905"/>
    </source>
</evidence>
<feature type="binding site" evidence="9">
    <location>
        <position position="60"/>
    </location>
    <ligand>
        <name>S-adenosyl-L-methionine</name>
        <dbReference type="ChEBI" id="CHEBI:59789"/>
    </ligand>
</feature>
<evidence type="ECO:0000256" key="7">
    <source>
        <dbReference type="ARBA" id="ARBA00022679"/>
    </source>
</evidence>
<dbReference type="SUPFAM" id="SSF53335">
    <property type="entry name" value="S-adenosyl-L-methionine-dependent methyltransferases"/>
    <property type="match status" value="1"/>
</dbReference>
<feature type="binding site" evidence="9">
    <location>
        <position position="25"/>
    </location>
    <ligand>
        <name>S-adenosyl-L-methionine</name>
        <dbReference type="ChEBI" id="CHEBI:59789"/>
    </ligand>
</feature>
<dbReference type="HAMAP" id="MF_00812">
    <property type="entry name" value="Thiopur_methtran"/>
    <property type="match status" value="1"/>
</dbReference>
<dbReference type="Pfam" id="PF05724">
    <property type="entry name" value="TPMT"/>
    <property type="match status" value="1"/>
</dbReference>
<evidence type="ECO:0000256" key="1">
    <source>
        <dbReference type="ARBA" id="ARBA00000903"/>
    </source>
</evidence>
<dbReference type="PROSITE" id="PS51585">
    <property type="entry name" value="SAM_MT_TPMT"/>
    <property type="match status" value="1"/>
</dbReference>
<comment type="catalytic activity">
    <reaction evidence="1 9">
        <text>S-adenosyl-L-methionine + a thiopurine = S-adenosyl-L-homocysteine + a thiopurine S-methylether.</text>
        <dbReference type="EC" id="2.1.1.67"/>
    </reaction>
</comment>
<protein>
    <recommendedName>
        <fullName evidence="4 9">Thiopurine S-methyltransferase</fullName>
        <ecNumber evidence="4 9">2.1.1.67</ecNumber>
    </recommendedName>
    <alternativeName>
        <fullName evidence="9">Thiopurine methyltransferase</fullName>
    </alternativeName>
</protein>
<keyword evidence="5 9" id="KW-0963">Cytoplasm</keyword>
<dbReference type="InterPro" id="IPR008854">
    <property type="entry name" value="TPMT"/>
</dbReference>
<dbReference type="InterPro" id="IPR029063">
    <property type="entry name" value="SAM-dependent_MTases_sf"/>
</dbReference>
<gene>
    <name evidence="10" type="primary">tmpT</name>
    <name evidence="9" type="synonym">tpm</name>
    <name evidence="10" type="ORF">V6243_16920</name>
</gene>
<dbReference type="PIRSF" id="PIRSF023956">
    <property type="entry name" value="Thiopurine_S-methyltransferase"/>
    <property type="match status" value="1"/>
</dbReference>
<keyword evidence="11" id="KW-1185">Reference proteome</keyword>
<evidence type="ECO:0000256" key="5">
    <source>
        <dbReference type="ARBA" id="ARBA00022490"/>
    </source>
</evidence>
<proteinExistence type="inferred from homology"/>
<evidence type="ECO:0000256" key="2">
    <source>
        <dbReference type="ARBA" id="ARBA00004496"/>
    </source>
</evidence>
<comment type="subcellular location">
    <subcellularLocation>
        <location evidence="2 9">Cytoplasm</location>
    </subcellularLocation>
</comment>
<dbReference type="EC" id="2.1.1.67" evidence="4 9"/>
<dbReference type="PANTHER" id="PTHR10259:SF11">
    <property type="entry name" value="THIOPURINE S-METHYLTRANSFERASE"/>
    <property type="match status" value="1"/>
</dbReference>
<dbReference type="Proteomes" id="UP001378242">
    <property type="component" value="Unassembled WGS sequence"/>
</dbReference>
<accession>A0ABU9GK56</accession>
<keyword evidence="6 9" id="KW-0489">Methyltransferase</keyword>
<feature type="binding site" evidence="9">
    <location>
        <position position="81"/>
    </location>
    <ligand>
        <name>S-adenosyl-L-methionine</name>
        <dbReference type="ChEBI" id="CHEBI:59789"/>
    </ligand>
</feature>
<dbReference type="PANTHER" id="PTHR10259">
    <property type="entry name" value="THIOPURINE S-METHYLTRANSFERASE"/>
    <property type="match status" value="1"/>
</dbReference>
<evidence type="ECO:0000313" key="10">
    <source>
        <dbReference type="EMBL" id="MEL0618512.1"/>
    </source>
</evidence>
<organism evidence="10 11">
    <name type="scientific">Cobetia marina</name>
    <name type="common">Deleya marina</name>
    <dbReference type="NCBI Taxonomy" id="28258"/>
    <lineage>
        <taxon>Bacteria</taxon>
        <taxon>Pseudomonadati</taxon>
        <taxon>Pseudomonadota</taxon>
        <taxon>Gammaproteobacteria</taxon>
        <taxon>Oceanospirillales</taxon>
        <taxon>Halomonadaceae</taxon>
        <taxon>Cobetia</taxon>
    </lineage>
</organism>
<name>A0ABU9GK56_COBMA</name>
<reference evidence="10 11" key="1">
    <citation type="submission" date="2024-02" db="EMBL/GenBank/DDBJ databases">
        <title>Bacteria isolated from the canopy kelp, Nereocystis luetkeana.</title>
        <authorList>
            <person name="Pfister C.A."/>
            <person name="Younker I.T."/>
            <person name="Light S.H."/>
        </authorList>
    </citation>
    <scope>NUCLEOTIDE SEQUENCE [LARGE SCALE GENOMIC DNA]</scope>
    <source>
        <strain evidence="10 11">TI.5.07</strain>
    </source>
</reference>
<dbReference type="NCBIfam" id="NF009732">
    <property type="entry name" value="PRK13255.1"/>
    <property type="match status" value="1"/>
</dbReference>
<evidence type="ECO:0000313" key="11">
    <source>
        <dbReference type="Proteomes" id="UP001378242"/>
    </source>
</evidence>
<dbReference type="RefSeq" id="WP_255304378.1">
    <property type="nucleotide sequence ID" value="NZ_JBAKAP010000026.1"/>
</dbReference>
<evidence type="ECO:0000256" key="8">
    <source>
        <dbReference type="ARBA" id="ARBA00022691"/>
    </source>
</evidence>
<keyword evidence="7 9" id="KW-0808">Transferase</keyword>
<keyword evidence="8 9" id="KW-0949">S-adenosyl-L-methionine</keyword>